<feature type="transmembrane region" description="Helical" evidence="2">
    <location>
        <begin position="64"/>
        <end position="84"/>
    </location>
</feature>
<feature type="region of interest" description="Disordered" evidence="1">
    <location>
        <begin position="333"/>
        <end position="370"/>
    </location>
</feature>
<evidence type="ECO:0000313" key="4">
    <source>
        <dbReference type="EMBL" id="APE45535.1"/>
    </source>
</evidence>
<dbReference type="EMBL" id="CP018076">
    <property type="protein sequence ID" value="APE45535.1"/>
    <property type="molecule type" value="Genomic_DNA"/>
</dbReference>
<dbReference type="RefSeq" id="WP_071973868.1">
    <property type="nucleotide sequence ID" value="NZ_CP018076.1"/>
</dbReference>
<dbReference type="Proteomes" id="UP000181897">
    <property type="component" value="Chromosome"/>
</dbReference>
<dbReference type="GO" id="GO:0003824">
    <property type="term" value="F:catalytic activity"/>
    <property type="evidence" value="ECO:0007669"/>
    <property type="project" value="InterPro"/>
</dbReference>
<dbReference type="STRING" id="1917485.BOO69_15760"/>
<dbReference type="Pfam" id="PF03372">
    <property type="entry name" value="Exo_endo_phos"/>
    <property type="match status" value="1"/>
</dbReference>
<evidence type="ECO:0000256" key="2">
    <source>
        <dbReference type="SAM" id="Phobius"/>
    </source>
</evidence>
<dbReference type="InterPro" id="IPR005135">
    <property type="entry name" value="Endo/exonuclease/phosphatase"/>
</dbReference>
<keyword evidence="5" id="KW-1185">Reference proteome</keyword>
<protein>
    <recommendedName>
        <fullName evidence="3">Endonuclease/exonuclease/phosphatase domain-containing protein</fullName>
    </recommendedName>
</protein>
<accession>A0A1J0WMG9</accession>
<dbReference type="OrthoDB" id="9796594at2"/>
<evidence type="ECO:0000256" key="1">
    <source>
        <dbReference type="SAM" id="MobiDB-lite"/>
    </source>
</evidence>
<feature type="compositionally biased region" description="Acidic residues" evidence="1">
    <location>
        <begin position="333"/>
        <end position="349"/>
    </location>
</feature>
<dbReference type="Gene3D" id="3.60.10.10">
    <property type="entry name" value="Endonuclease/exonuclease/phosphatase"/>
    <property type="match status" value="1"/>
</dbReference>
<dbReference type="SUPFAM" id="SSF56219">
    <property type="entry name" value="DNase I-like"/>
    <property type="match status" value="1"/>
</dbReference>
<feature type="domain" description="Endonuclease/exonuclease/phosphatase" evidence="3">
    <location>
        <begin position="112"/>
        <end position="318"/>
    </location>
</feature>
<gene>
    <name evidence="4" type="ORF">BOO69_15760</name>
</gene>
<feature type="transmembrane region" description="Helical" evidence="2">
    <location>
        <begin position="6"/>
        <end position="28"/>
    </location>
</feature>
<reference evidence="4 5" key="1">
    <citation type="submission" date="2016-11" db="EMBL/GenBank/DDBJ databases">
        <title>Complete genome sequence of Sulfitobacter sp. AM1-D1, a toxic bacteria associated with marine dinoflagellate Alexandrium minutum in East China Sea.</title>
        <authorList>
            <person name="Yang Q."/>
            <person name="Zhang X."/>
            <person name="Tian X."/>
        </authorList>
    </citation>
    <scope>NUCLEOTIDE SEQUENCE [LARGE SCALE GENOMIC DNA]</scope>
    <source>
        <strain evidence="4 5">AM1-D1</strain>
    </source>
</reference>
<keyword evidence="2" id="KW-0812">Transmembrane</keyword>
<feature type="compositionally biased region" description="Basic and acidic residues" evidence="1">
    <location>
        <begin position="350"/>
        <end position="363"/>
    </location>
</feature>
<proteinExistence type="predicted"/>
<evidence type="ECO:0000313" key="5">
    <source>
        <dbReference type="Proteomes" id="UP000181897"/>
    </source>
</evidence>
<sequence length="370" mass="41871">MNWAGIVIDGFIWFVAVLLLVATLLPLSKLPHGIVRGGEFPREQIFLLAVVMAAVMAITQKYHLGSVGAAVMAMVALVQMIFILKFTPIWPKQSVAADPDLQNDTDRHISLITANVKKSNRDYGRLIDLTRDRAPDVMMAIEVDDEWIDALKDGLADIYPHWIEAPRDNGYGMCLMSKLELVEPQVRDLIVDNVPSIRTIVKLRDGQTCRLYVVHPEPPVIDHDTKGRDSEIARVGIEAEEDHLPALVTGDLNDVAWSTTTRRFQRLSGLLDPRVGRGFYNTFSATMPWMRWPLDHLFHDPRFRLVDMARLGKIGSDHFPMWFVLALTRSEACESEPGESEEGEVEEAEEMIREEKSKDREAIGSDWEDE</sequence>
<keyword evidence="2" id="KW-1133">Transmembrane helix</keyword>
<name>A0A1J0WMG9_9RHOB</name>
<dbReference type="AlphaFoldDB" id="A0A1J0WMG9"/>
<organism evidence="4 5">
    <name type="scientific">Sulfitobacter alexandrii</name>
    <dbReference type="NCBI Taxonomy" id="1917485"/>
    <lineage>
        <taxon>Bacteria</taxon>
        <taxon>Pseudomonadati</taxon>
        <taxon>Pseudomonadota</taxon>
        <taxon>Alphaproteobacteria</taxon>
        <taxon>Rhodobacterales</taxon>
        <taxon>Roseobacteraceae</taxon>
        <taxon>Sulfitobacter</taxon>
    </lineage>
</organism>
<keyword evidence="2" id="KW-0472">Membrane</keyword>
<dbReference type="InterPro" id="IPR036691">
    <property type="entry name" value="Endo/exonu/phosph_ase_sf"/>
</dbReference>
<evidence type="ECO:0000259" key="3">
    <source>
        <dbReference type="Pfam" id="PF03372"/>
    </source>
</evidence>
<dbReference type="KEGG" id="suam:BOO69_15760"/>